<comment type="caution">
    <text evidence="1">The sequence shown here is derived from an EMBL/GenBank/DDBJ whole genome shotgun (WGS) entry which is preliminary data.</text>
</comment>
<proteinExistence type="predicted"/>
<name>A0A1H3PB34_9BACT</name>
<evidence type="ECO:0000313" key="2">
    <source>
        <dbReference type="Proteomes" id="UP000199663"/>
    </source>
</evidence>
<dbReference type="RefSeq" id="WP_019598050.1">
    <property type="nucleotide sequence ID" value="NZ_FNQC01000004.1"/>
</dbReference>
<keyword evidence="2" id="KW-1185">Reference proteome</keyword>
<protein>
    <recommendedName>
        <fullName evidence="3">Lipoprotein</fullName>
    </recommendedName>
</protein>
<accession>A0A1H3PB34</accession>
<dbReference type="PROSITE" id="PS51257">
    <property type="entry name" value="PROKAR_LIPOPROTEIN"/>
    <property type="match status" value="1"/>
</dbReference>
<reference evidence="1 2" key="1">
    <citation type="submission" date="2016-10" db="EMBL/GenBank/DDBJ databases">
        <authorList>
            <person name="Varghese N."/>
            <person name="Submissions S."/>
        </authorList>
    </citation>
    <scope>NUCLEOTIDE SEQUENCE [LARGE SCALE GENOMIC DNA]</scope>
    <source>
        <strain evidence="1 2">DSM 17997</strain>
    </source>
</reference>
<dbReference type="EMBL" id="FNQC01000004">
    <property type="protein sequence ID" value="SDY98143.1"/>
    <property type="molecule type" value="Genomic_DNA"/>
</dbReference>
<evidence type="ECO:0008006" key="3">
    <source>
        <dbReference type="Google" id="ProtNLM"/>
    </source>
</evidence>
<sequence length="141" mass="15774">MEFRIQNMKKSLAILIITVFVFGCIDDDVKIDLDVNQELAFDGTFRTRGSDENLSEKVTLKISNGFYECTTSLPAGYGAGKLGVSGKSIYFIDTLFFPIPAIFGPSYVLSGEHHYEYNGKELKILRNKNVGAIEYNLSLKE</sequence>
<dbReference type="Proteomes" id="UP000199663">
    <property type="component" value="Unassembled WGS sequence"/>
</dbReference>
<organism evidence="1 2">
    <name type="scientific">Rhodonellum ikkaensis</name>
    <dbReference type="NCBI Taxonomy" id="336829"/>
    <lineage>
        <taxon>Bacteria</taxon>
        <taxon>Pseudomonadati</taxon>
        <taxon>Bacteroidota</taxon>
        <taxon>Cytophagia</taxon>
        <taxon>Cytophagales</taxon>
        <taxon>Cytophagaceae</taxon>
        <taxon>Rhodonellum</taxon>
    </lineage>
</organism>
<gene>
    <name evidence="1" type="ORF">SAMN05444412_104161</name>
</gene>
<evidence type="ECO:0000313" key="1">
    <source>
        <dbReference type="EMBL" id="SDY98143.1"/>
    </source>
</evidence>